<evidence type="ECO:0000256" key="2">
    <source>
        <dbReference type="ARBA" id="ARBA00012438"/>
    </source>
</evidence>
<proteinExistence type="predicted"/>
<keyword evidence="3" id="KW-0808">Transferase</keyword>
<dbReference type="InterPro" id="IPR003594">
    <property type="entry name" value="HATPase_dom"/>
</dbReference>
<gene>
    <name evidence="6" type="ORF">DHW31_00710</name>
</gene>
<feature type="domain" description="Histidine kinase" evidence="5">
    <location>
        <begin position="1"/>
        <end position="40"/>
    </location>
</feature>
<sequence>GTGLGLSICYTIVERMHGTIQVTSQQGKGTCFTVRIPDTEA</sequence>
<dbReference type="PROSITE" id="PS50109">
    <property type="entry name" value="HIS_KIN"/>
    <property type="match status" value="1"/>
</dbReference>
<evidence type="ECO:0000256" key="4">
    <source>
        <dbReference type="ARBA" id="ARBA00022777"/>
    </source>
</evidence>
<organism evidence="6 7">
    <name type="scientific">Bacteroides graminisolvens</name>
    <dbReference type="NCBI Taxonomy" id="477666"/>
    <lineage>
        <taxon>Bacteria</taxon>
        <taxon>Pseudomonadati</taxon>
        <taxon>Bacteroidota</taxon>
        <taxon>Bacteroidia</taxon>
        <taxon>Bacteroidales</taxon>
        <taxon>Bacteroidaceae</taxon>
        <taxon>Bacteroides</taxon>
    </lineage>
</organism>
<evidence type="ECO:0000313" key="6">
    <source>
        <dbReference type="EMBL" id="HCK23302.1"/>
    </source>
</evidence>
<evidence type="ECO:0000313" key="7">
    <source>
        <dbReference type="Proteomes" id="UP000263098"/>
    </source>
</evidence>
<keyword evidence="4" id="KW-0418">Kinase</keyword>
<feature type="non-terminal residue" evidence="6">
    <location>
        <position position="1"/>
    </location>
</feature>
<dbReference type="AlphaFoldDB" id="A0A3D2SAL1"/>
<dbReference type="SUPFAM" id="SSF55874">
    <property type="entry name" value="ATPase domain of HSP90 chaperone/DNA topoisomerase II/histidine kinase"/>
    <property type="match status" value="1"/>
</dbReference>
<dbReference type="GO" id="GO:0005886">
    <property type="term" value="C:plasma membrane"/>
    <property type="evidence" value="ECO:0007669"/>
    <property type="project" value="TreeGrafter"/>
</dbReference>
<dbReference type="Pfam" id="PF02518">
    <property type="entry name" value="HATPase_c"/>
    <property type="match status" value="1"/>
</dbReference>
<protein>
    <recommendedName>
        <fullName evidence="2">histidine kinase</fullName>
        <ecNumber evidence="2">2.7.13.3</ecNumber>
    </recommendedName>
</protein>
<dbReference type="PANTHER" id="PTHR43047:SF72">
    <property type="entry name" value="OSMOSENSING HISTIDINE PROTEIN KINASE SLN1"/>
    <property type="match status" value="1"/>
</dbReference>
<dbReference type="InterPro" id="IPR036890">
    <property type="entry name" value="HATPase_C_sf"/>
</dbReference>
<comment type="catalytic activity">
    <reaction evidence="1">
        <text>ATP + protein L-histidine = ADP + protein N-phospho-L-histidine.</text>
        <dbReference type="EC" id="2.7.13.3"/>
    </reaction>
</comment>
<name>A0A3D2SAL1_9BACE</name>
<dbReference type="Proteomes" id="UP000263098">
    <property type="component" value="Unassembled WGS sequence"/>
</dbReference>
<comment type="caution">
    <text evidence="6">The sequence shown here is derived from an EMBL/GenBank/DDBJ whole genome shotgun (WGS) entry which is preliminary data.</text>
</comment>
<dbReference type="EMBL" id="DPVG01000021">
    <property type="protein sequence ID" value="HCK23302.1"/>
    <property type="molecule type" value="Genomic_DNA"/>
</dbReference>
<accession>A0A3D2SAL1</accession>
<evidence type="ECO:0000256" key="3">
    <source>
        <dbReference type="ARBA" id="ARBA00022679"/>
    </source>
</evidence>
<dbReference type="InterPro" id="IPR005467">
    <property type="entry name" value="His_kinase_dom"/>
</dbReference>
<evidence type="ECO:0000256" key="1">
    <source>
        <dbReference type="ARBA" id="ARBA00000085"/>
    </source>
</evidence>
<dbReference type="GO" id="GO:0009927">
    <property type="term" value="F:histidine phosphotransfer kinase activity"/>
    <property type="evidence" value="ECO:0007669"/>
    <property type="project" value="TreeGrafter"/>
</dbReference>
<dbReference type="EC" id="2.7.13.3" evidence="2"/>
<dbReference type="PANTHER" id="PTHR43047">
    <property type="entry name" value="TWO-COMPONENT HISTIDINE PROTEIN KINASE"/>
    <property type="match status" value="1"/>
</dbReference>
<reference evidence="6 7" key="1">
    <citation type="journal article" date="2018" name="Nat. Biotechnol.">
        <title>A standardized bacterial taxonomy based on genome phylogeny substantially revises the tree of life.</title>
        <authorList>
            <person name="Parks D.H."/>
            <person name="Chuvochina M."/>
            <person name="Waite D.W."/>
            <person name="Rinke C."/>
            <person name="Skarshewski A."/>
            <person name="Chaumeil P.A."/>
            <person name="Hugenholtz P."/>
        </authorList>
    </citation>
    <scope>NUCLEOTIDE SEQUENCE [LARGE SCALE GENOMIC DNA]</scope>
    <source>
        <strain evidence="6">UBA9667</strain>
    </source>
</reference>
<dbReference type="Gene3D" id="3.30.565.10">
    <property type="entry name" value="Histidine kinase-like ATPase, C-terminal domain"/>
    <property type="match status" value="1"/>
</dbReference>
<evidence type="ECO:0000259" key="5">
    <source>
        <dbReference type="PROSITE" id="PS50109"/>
    </source>
</evidence>
<dbReference type="GO" id="GO:0000155">
    <property type="term" value="F:phosphorelay sensor kinase activity"/>
    <property type="evidence" value="ECO:0007669"/>
    <property type="project" value="TreeGrafter"/>
</dbReference>